<accession>A0A9D7IGZ3</accession>
<dbReference type="EMBL" id="JADJNC010000006">
    <property type="protein sequence ID" value="MBK7422464.1"/>
    <property type="molecule type" value="Genomic_DNA"/>
</dbReference>
<keyword evidence="1" id="KW-0472">Membrane</keyword>
<evidence type="ECO:0000313" key="3">
    <source>
        <dbReference type="Proteomes" id="UP000886602"/>
    </source>
</evidence>
<dbReference type="Proteomes" id="UP000886602">
    <property type="component" value="Unassembled WGS sequence"/>
</dbReference>
<protein>
    <submittedName>
        <fullName evidence="2">Uncharacterized protein</fullName>
    </submittedName>
</protein>
<evidence type="ECO:0000313" key="2">
    <source>
        <dbReference type="EMBL" id="MBK7422464.1"/>
    </source>
</evidence>
<name>A0A9D7IGZ3_9RHOO</name>
<keyword evidence="1" id="KW-0812">Transmembrane</keyword>
<comment type="caution">
    <text evidence="2">The sequence shown here is derived from an EMBL/GenBank/DDBJ whole genome shotgun (WGS) entry which is preliminary data.</text>
</comment>
<reference evidence="2" key="1">
    <citation type="submission" date="2020-10" db="EMBL/GenBank/DDBJ databases">
        <title>Connecting structure to function with the recovery of over 1000 high-quality activated sludge metagenome-assembled genomes encoding full-length rRNA genes using long-read sequencing.</title>
        <authorList>
            <person name="Singleton C.M."/>
            <person name="Petriglieri F."/>
            <person name="Kristensen J.M."/>
            <person name="Kirkegaard R.H."/>
            <person name="Michaelsen T.Y."/>
            <person name="Andersen M.H."/>
            <person name="Karst S.M."/>
            <person name="Dueholm M.S."/>
            <person name="Nielsen P.H."/>
            <person name="Albertsen M."/>
        </authorList>
    </citation>
    <scope>NUCLEOTIDE SEQUENCE</scope>
    <source>
        <strain evidence="2">EsbW_18-Q3-R4-48_MAXAC.044</strain>
    </source>
</reference>
<gene>
    <name evidence="2" type="ORF">IPJ48_04840</name>
</gene>
<keyword evidence="1" id="KW-1133">Transmembrane helix</keyword>
<proteinExistence type="predicted"/>
<dbReference type="AlphaFoldDB" id="A0A9D7IGZ3"/>
<feature type="transmembrane region" description="Helical" evidence="1">
    <location>
        <begin position="12"/>
        <end position="34"/>
    </location>
</feature>
<evidence type="ECO:0000256" key="1">
    <source>
        <dbReference type="SAM" id="Phobius"/>
    </source>
</evidence>
<sequence length="55" mass="5972">MKTQSTISPSLFHKFVSLFLVTMTLIFLTVPYTLSRHPGESLPAGSTQTLSASSN</sequence>
<organism evidence="2 3">
    <name type="scientific">Candidatus Propionivibrio dominans</name>
    <dbReference type="NCBI Taxonomy" id="2954373"/>
    <lineage>
        <taxon>Bacteria</taxon>
        <taxon>Pseudomonadati</taxon>
        <taxon>Pseudomonadota</taxon>
        <taxon>Betaproteobacteria</taxon>
        <taxon>Rhodocyclales</taxon>
        <taxon>Rhodocyclaceae</taxon>
        <taxon>Propionivibrio</taxon>
    </lineage>
</organism>